<accession>A0AA36MTP5</accession>
<evidence type="ECO:0000259" key="2">
    <source>
        <dbReference type="Pfam" id="PF04059"/>
    </source>
</evidence>
<dbReference type="CDD" id="cd12277">
    <property type="entry name" value="RRM3_MEI2_EAR1_like"/>
    <property type="match status" value="1"/>
</dbReference>
<gene>
    <name evidence="3" type="ORF">EVOR1521_LOCUS7113</name>
</gene>
<dbReference type="Pfam" id="PF04059">
    <property type="entry name" value="RRM_2"/>
    <property type="match status" value="1"/>
</dbReference>
<feature type="region of interest" description="Disordered" evidence="1">
    <location>
        <begin position="72"/>
        <end position="92"/>
    </location>
</feature>
<dbReference type="EMBL" id="CAUJNA010000557">
    <property type="protein sequence ID" value="CAJ1378617.1"/>
    <property type="molecule type" value="Genomic_DNA"/>
</dbReference>
<comment type="caution">
    <text evidence="3">The sequence shown here is derived from an EMBL/GenBank/DDBJ whole genome shotgun (WGS) entry which is preliminary data.</text>
</comment>
<evidence type="ECO:0000313" key="4">
    <source>
        <dbReference type="Proteomes" id="UP001178507"/>
    </source>
</evidence>
<keyword evidence="4" id="KW-1185">Reference proteome</keyword>
<dbReference type="GO" id="GO:0003676">
    <property type="term" value="F:nucleic acid binding"/>
    <property type="evidence" value="ECO:0007669"/>
    <property type="project" value="InterPro"/>
</dbReference>
<dbReference type="SUPFAM" id="SSF54928">
    <property type="entry name" value="RNA-binding domain, RBD"/>
    <property type="match status" value="1"/>
</dbReference>
<dbReference type="InterPro" id="IPR012677">
    <property type="entry name" value="Nucleotide-bd_a/b_plait_sf"/>
</dbReference>
<feature type="compositionally biased region" description="Polar residues" evidence="1">
    <location>
        <begin position="72"/>
        <end position="81"/>
    </location>
</feature>
<evidence type="ECO:0000313" key="3">
    <source>
        <dbReference type="EMBL" id="CAJ1378617.1"/>
    </source>
</evidence>
<dbReference type="InterPro" id="IPR035979">
    <property type="entry name" value="RBD_domain_sf"/>
</dbReference>
<dbReference type="InterPro" id="IPR007201">
    <property type="entry name" value="Mei2-like_Rrm_C"/>
</dbReference>
<dbReference type="Gene3D" id="3.30.70.330">
    <property type="match status" value="1"/>
</dbReference>
<dbReference type="AlphaFoldDB" id="A0AA36MTP5"/>
<dbReference type="Proteomes" id="UP001178507">
    <property type="component" value="Unassembled WGS sequence"/>
</dbReference>
<evidence type="ECO:0000256" key="1">
    <source>
        <dbReference type="SAM" id="MobiDB-lite"/>
    </source>
</evidence>
<protein>
    <recommendedName>
        <fullName evidence="2">Mei2-like C-terminal RNA recognition motif domain-containing protein</fullName>
    </recommendedName>
</protein>
<reference evidence="3" key="1">
    <citation type="submission" date="2023-08" db="EMBL/GenBank/DDBJ databases">
        <authorList>
            <person name="Chen Y."/>
            <person name="Shah S."/>
            <person name="Dougan E. K."/>
            <person name="Thang M."/>
            <person name="Chan C."/>
        </authorList>
    </citation>
    <scope>NUCLEOTIDE SEQUENCE</scope>
</reference>
<proteinExistence type="predicted"/>
<feature type="domain" description="Mei2-like C-terminal RNA recognition motif" evidence="2">
    <location>
        <begin position="95"/>
        <end position="191"/>
    </location>
</feature>
<organism evidence="3 4">
    <name type="scientific">Effrenium voratum</name>
    <dbReference type="NCBI Taxonomy" id="2562239"/>
    <lineage>
        <taxon>Eukaryota</taxon>
        <taxon>Sar</taxon>
        <taxon>Alveolata</taxon>
        <taxon>Dinophyceae</taxon>
        <taxon>Suessiales</taxon>
        <taxon>Symbiodiniaceae</taxon>
        <taxon>Effrenium</taxon>
    </lineage>
</organism>
<name>A0AA36MTP5_9DINO</name>
<sequence>MDPPGLADLASPWLPAFNFQEPRVLAPSSKVVGAFECAGGAERAEHAEPGELWPGRFYASLAHELDAGASSESTALCSQGPQDELEMERDEPRPTTVMMRNIPSEFTGRMLLTLLNIKGFKGLYDLVYLPMDYHNKVGFGYAFINFVEADQAQHFRAAFEGFRDWQVESDKVCEVCWSNVLQGVAAHVERYRNSPVMHPSVPATFKPMLFKNGEQIAFPAPTKTVRPPRLRKKAL</sequence>